<comment type="caution">
    <text evidence="7">The sequence shown here is derived from an EMBL/GenBank/DDBJ whole genome shotgun (WGS) entry which is preliminary data.</text>
</comment>
<evidence type="ECO:0000313" key="8">
    <source>
        <dbReference type="Proteomes" id="UP000663870"/>
    </source>
</evidence>
<reference evidence="7" key="1">
    <citation type="submission" date="2021-02" db="EMBL/GenBank/DDBJ databases">
        <authorList>
            <person name="Nowell W R."/>
        </authorList>
    </citation>
    <scope>NUCLEOTIDE SEQUENCE</scope>
</reference>
<comment type="subcellular location">
    <subcellularLocation>
        <location evidence="1">Membrane</location>
        <topology evidence="1">Multi-pass membrane protein</topology>
    </subcellularLocation>
</comment>
<dbReference type="GO" id="GO:0016020">
    <property type="term" value="C:membrane"/>
    <property type="evidence" value="ECO:0007669"/>
    <property type="project" value="UniProtKB-SubCell"/>
</dbReference>
<evidence type="ECO:0000256" key="5">
    <source>
        <dbReference type="ARBA" id="ARBA00023136"/>
    </source>
</evidence>
<comment type="similarity">
    <text evidence="2">Belongs to the UPF0220 family.</text>
</comment>
<feature type="transmembrane region" description="Helical" evidence="6">
    <location>
        <begin position="18"/>
        <end position="40"/>
    </location>
</feature>
<feature type="transmembrane region" description="Helical" evidence="6">
    <location>
        <begin position="46"/>
        <end position="68"/>
    </location>
</feature>
<feature type="transmembrane region" description="Helical" evidence="6">
    <location>
        <begin position="100"/>
        <end position="124"/>
    </location>
</feature>
<organism evidence="7 8">
    <name type="scientific">Rotaria sordida</name>
    <dbReference type="NCBI Taxonomy" id="392033"/>
    <lineage>
        <taxon>Eukaryota</taxon>
        <taxon>Metazoa</taxon>
        <taxon>Spiralia</taxon>
        <taxon>Gnathifera</taxon>
        <taxon>Rotifera</taxon>
        <taxon>Eurotatoria</taxon>
        <taxon>Bdelloidea</taxon>
        <taxon>Philodinida</taxon>
        <taxon>Philodinidae</taxon>
        <taxon>Rotaria</taxon>
    </lineage>
</organism>
<gene>
    <name evidence="7" type="ORF">JXQ802_LOCUS2883</name>
</gene>
<evidence type="ECO:0000256" key="1">
    <source>
        <dbReference type="ARBA" id="ARBA00004141"/>
    </source>
</evidence>
<keyword evidence="5 6" id="KW-0472">Membrane</keyword>
<keyword evidence="4 6" id="KW-1133">Transmembrane helix</keyword>
<feature type="transmembrane region" description="Helical" evidence="6">
    <location>
        <begin position="136"/>
        <end position="158"/>
    </location>
</feature>
<dbReference type="EMBL" id="CAJNOL010000037">
    <property type="protein sequence ID" value="CAF0774320.1"/>
    <property type="molecule type" value="Genomic_DNA"/>
</dbReference>
<evidence type="ECO:0000256" key="3">
    <source>
        <dbReference type="ARBA" id="ARBA00022692"/>
    </source>
</evidence>
<dbReference type="PANTHER" id="PTHR13180">
    <property type="entry name" value="SMALL MEMBRANE PROTEIN-RELATED"/>
    <property type="match status" value="1"/>
</dbReference>
<keyword evidence="8" id="KW-1185">Reference proteome</keyword>
<evidence type="ECO:0000256" key="6">
    <source>
        <dbReference type="SAM" id="Phobius"/>
    </source>
</evidence>
<dbReference type="AlphaFoldDB" id="A0A813QZN4"/>
<evidence type="ECO:0000256" key="4">
    <source>
        <dbReference type="ARBA" id="ARBA00022989"/>
    </source>
</evidence>
<keyword evidence="3 6" id="KW-0812">Transmembrane</keyword>
<evidence type="ECO:0000313" key="7">
    <source>
        <dbReference type="EMBL" id="CAF0774320.1"/>
    </source>
</evidence>
<dbReference type="Pfam" id="PF05255">
    <property type="entry name" value="UPF0220"/>
    <property type="match status" value="1"/>
</dbReference>
<dbReference type="Proteomes" id="UP000663870">
    <property type="component" value="Unassembled WGS sequence"/>
</dbReference>
<dbReference type="InterPro" id="IPR007919">
    <property type="entry name" value="UPF0220"/>
</dbReference>
<protein>
    <submittedName>
        <fullName evidence="7">Uncharacterized protein</fullName>
    </submittedName>
</protein>
<evidence type="ECO:0000256" key="2">
    <source>
        <dbReference type="ARBA" id="ARBA00005335"/>
    </source>
</evidence>
<name>A0A813QZN4_9BILA</name>
<accession>A0A813QZN4</accession>
<proteinExistence type="inferred from homology"/>
<sequence>MFFSNTDIFSSNIKKRNYIIAFLTGTITGIAWWIIIDILVRSTEHLFARVYILPGIAITLMLIILHFIPDTGIQMNNEMTNIFNGSSSLCCCISTKCARLLFFLAFLVIFSAVISSIWIFIANYVITDEIDKKLGYIQWFGIGNMIFTISLAIATLLSRFGRKKIDSMTI</sequence>